<dbReference type="EMBL" id="AP025591">
    <property type="protein sequence ID" value="BDG03902.1"/>
    <property type="molecule type" value="Genomic_DNA"/>
</dbReference>
<evidence type="ECO:0000256" key="1">
    <source>
        <dbReference type="SAM" id="MobiDB-lite"/>
    </source>
</evidence>
<organism evidence="3 4">
    <name type="scientific">Anaeromyxobacter oryzae</name>
    <dbReference type="NCBI Taxonomy" id="2918170"/>
    <lineage>
        <taxon>Bacteria</taxon>
        <taxon>Pseudomonadati</taxon>
        <taxon>Myxococcota</taxon>
        <taxon>Myxococcia</taxon>
        <taxon>Myxococcales</taxon>
        <taxon>Cystobacterineae</taxon>
        <taxon>Anaeromyxobacteraceae</taxon>
        <taxon>Anaeromyxobacter</taxon>
    </lineage>
</organism>
<dbReference type="Pfam" id="PF09413">
    <property type="entry name" value="DUF2007"/>
    <property type="match status" value="1"/>
</dbReference>
<feature type="region of interest" description="Disordered" evidence="1">
    <location>
        <begin position="70"/>
        <end position="99"/>
    </location>
</feature>
<dbReference type="Proteomes" id="UP001162891">
    <property type="component" value="Chromosome"/>
</dbReference>
<dbReference type="SUPFAM" id="SSF54913">
    <property type="entry name" value="GlnB-like"/>
    <property type="match status" value="1"/>
</dbReference>
<protein>
    <recommendedName>
        <fullName evidence="2">DUF2007 domain-containing protein</fullName>
    </recommendedName>
</protein>
<name>A0ABN6MSE2_9BACT</name>
<evidence type="ECO:0000313" key="3">
    <source>
        <dbReference type="EMBL" id="BDG03902.1"/>
    </source>
</evidence>
<evidence type="ECO:0000259" key="2">
    <source>
        <dbReference type="Pfam" id="PF09413"/>
    </source>
</evidence>
<accession>A0ABN6MSE2</accession>
<proteinExistence type="predicted"/>
<feature type="domain" description="DUF2007" evidence="2">
    <location>
        <begin position="15"/>
        <end position="71"/>
    </location>
</feature>
<sequence>MLEDQDLVPVATFDTLSEAEIAKGLLEAEGIEAVVQDRPLASLLPPVAFANGGLALLVAQDELARAQEVLATPDQTGPGEGEAETEAMAAPPAPDDGAV</sequence>
<reference evidence="4" key="1">
    <citation type="journal article" date="2022" name="Int. J. Syst. Evol. Microbiol.">
        <title>Anaeromyxobacter oryzae sp. nov., Anaeromyxobacter diazotrophicus sp. nov. and Anaeromyxobacter paludicola sp. nov., isolated from paddy soils.</title>
        <authorList>
            <person name="Itoh H."/>
            <person name="Xu Z."/>
            <person name="Mise K."/>
            <person name="Masuda Y."/>
            <person name="Ushijima N."/>
            <person name="Hayakawa C."/>
            <person name="Shiratori Y."/>
            <person name="Senoo K."/>
        </authorList>
    </citation>
    <scope>NUCLEOTIDE SEQUENCE [LARGE SCALE GENOMIC DNA]</scope>
    <source>
        <strain evidence="4">Red232</strain>
    </source>
</reference>
<keyword evidence="4" id="KW-1185">Reference proteome</keyword>
<evidence type="ECO:0000313" key="4">
    <source>
        <dbReference type="Proteomes" id="UP001162891"/>
    </source>
</evidence>
<feature type="compositionally biased region" description="Low complexity" evidence="1">
    <location>
        <begin position="86"/>
        <end position="99"/>
    </location>
</feature>
<gene>
    <name evidence="3" type="ORF">AMOR_28980</name>
</gene>
<dbReference type="Gene3D" id="3.30.70.790">
    <property type="entry name" value="UreE, C-terminal domain"/>
    <property type="match status" value="1"/>
</dbReference>
<dbReference type="RefSeq" id="WP_248352277.1">
    <property type="nucleotide sequence ID" value="NZ_AP025591.1"/>
</dbReference>
<dbReference type="InterPro" id="IPR018551">
    <property type="entry name" value="DUF2007"/>
</dbReference>
<dbReference type="InterPro" id="IPR011322">
    <property type="entry name" value="N-reg_PII-like_a/b"/>
</dbReference>